<proteinExistence type="predicted"/>
<feature type="transmembrane region" description="Helical" evidence="2">
    <location>
        <begin position="39"/>
        <end position="57"/>
    </location>
</feature>
<comment type="caution">
    <text evidence="3">The sequence shown here is derived from an EMBL/GenBank/DDBJ whole genome shotgun (WGS) entry which is preliminary data.</text>
</comment>
<reference evidence="3 4" key="1">
    <citation type="submission" date="2017-09" db="EMBL/GenBank/DDBJ databases">
        <title>Depth-based differentiation of microbial function through sediment-hosted aquifers and enrichment of novel symbionts in the deep terrestrial subsurface.</title>
        <authorList>
            <person name="Probst A.J."/>
            <person name="Ladd B."/>
            <person name="Jarett J.K."/>
            <person name="Geller-Mcgrath D.E."/>
            <person name="Sieber C.M."/>
            <person name="Emerson J.B."/>
            <person name="Anantharaman K."/>
            <person name="Thomas B.C."/>
            <person name="Malmstrom R."/>
            <person name="Stieglmeier M."/>
            <person name="Klingl A."/>
            <person name="Woyke T."/>
            <person name="Ryan C.M."/>
            <person name="Banfield J.F."/>
        </authorList>
    </citation>
    <scope>NUCLEOTIDE SEQUENCE [LARGE SCALE GENOMIC DNA]</scope>
    <source>
        <strain evidence="3">CG22_combo_CG10-13_8_21_14_all_43_18</strain>
    </source>
</reference>
<gene>
    <name evidence="3" type="ORF">COW82_02975</name>
</gene>
<keyword evidence="2" id="KW-0812">Transmembrane</keyword>
<dbReference type="Proteomes" id="UP000231276">
    <property type="component" value="Unassembled WGS sequence"/>
</dbReference>
<dbReference type="InterPro" id="IPR021454">
    <property type="entry name" value="DUF3105"/>
</dbReference>
<name>A0A2H0DVR8_9BACT</name>
<protein>
    <recommendedName>
        <fullName evidence="5">DUF3105 domain-containing protein</fullName>
    </recommendedName>
</protein>
<evidence type="ECO:0000313" key="4">
    <source>
        <dbReference type="Proteomes" id="UP000231276"/>
    </source>
</evidence>
<dbReference type="EMBL" id="PCTS01000041">
    <property type="protein sequence ID" value="PIP86272.1"/>
    <property type="molecule type" value="Genomic_DNA"/>
</dbReference>
<evidence type="ECO:0000256" key="2">
    <source>
        <dbReference type="SAM" id="Phobius"/>
    </source>
</evidence>
<evidence type="ECO:0008006" key="5">
    <source>
        <dbReference type="Google" id="ProtNLM"/>
    </source>
</evidence>
<dbReference type="AlphaFoldDB" id="A0A2H0DVR8"/>
<accession>A0A2H0DVR8</accession>
<keyword evidence="2" id="KW-0472">Membrane</keyword>
<evidence type="ECO:0000256" key="1">
    <source>
        <dbReference type="SAM" id="MobiDB-lite"/>
    </source>
</evidence>
<feature type="region of interest" description="Disordered" evidence="1">
    <location>
        <begin position="1"/>
        <end position="27"/>
    </location>
</feature>
<organism evidence="3 4">
    <name type="scientific">Candidatus Campbellbacteria bacterium CG22_combo_CG10-13_8_21_14_all_43_18</name>
    <dbReference type="NCBI Taxonomy" id="1974530"/>
    <lineage>
        <taxon>Bacteria</taxon>
        <taxon>Candidatus Campbelliibacteriota</taxon>
    </lineage>
</organism>
<evidence type="ECO:0000313" key="3">
    <source>
        <dbReference type="EMBL" id="PIP86272.1"/>
    </source>
</evidence>
<keyword evidence="2" id="KW-1133">Transmembrane helix</keyword>
<dbReference type="Pfam" id="PF11303">
    <property type="entry name" value="DUF3105"/>
    <property type="match status" value="1"/>
</dbReference>
<sequence length="210" mass="23990">MEEEPKNNYELKKREREQTREKERRQDTLTKTHKSLVRYGLWILALVVIGYGIFLLAQTAGPDGEDFSTRYEIQGRDHIANGAVHPEYNSNPPSSGWHYTSPARGGFYNEPLLDERVIHNLEHGDIWIAYRPDISDVAKDALESFAGQYVVVSPRAENDGDISLISWGRVDTFDIENGVIDKGRIKDFIKRYDNRGPENVRGIQTGHNGF</sequence>